<reference evidence="5 6" key="1">
    <citation type="submission" date="2019-08" db="EMBL/GenBank/DDBJ databases">
        <title>Bradyrhizobium hipponensis sp. nov., a rhizobium isolated from a Lupinus angustifolius root nodule in Tunisia.</title>
        <authorList>
            <person name="Off K."/>
            <person name="Rejili M."/>
            <person name="Mars M."/>
            <person name="Brachmann A."/>
            <person name="Marin M."/>
        </authorList>
    </citation>
    <scope>NUCLEOTIDE SEQUENCE [LARGE SCALE GENOMIC DNA]</scope>
    <source>
        <strain evidence="5 6">CTAW71</strain>
    </source>
</reference>
<dbReference type="InterPro" id="IPR036388">
    <property type="entry name" value="WH-like_DNA-bd_sf"/>
</dbReference>
<dbReference type="PANTHER" id="PTHR44688">
    <property type="entry name" value="DNA-BINDING TRANSCRIPTIONAL ACTIVATOR DEVR_DOSR"/>
    <property type="match status" value="1"/>
</dbReference>
<dbReference type="AlphaFoldDB" id="A0A5D3KNX6"/>
<dbReference type="Gene3D" id="1.10.10.10">
    <property type="entry name" value="Winged helix-like DNA-binding domain superfamily/Winged helix DNA-binding domain"/>
    <property type="match status" value="1"/>
</dbReference>
<accession>A0A5D3KNX6</accession>
<evidence type="ECO:0000313" key="5">
    <source>
        <dbReference type="EMBL" id="TYL98175.1"/>
    </source>
</evidence>
<dbReference type="OrthoDB" id="5497412at2"/>
<dbReference type="SMART" id="SM00421">
    <property type="entry name" value="HTH_LUXR"/>
    <property type="match status" value="1"/>
</dbReference>
<keyword evidence="3" id="KW-0804">Transcription</keyword>
<evidence type="ECO:0000256" key="1">
    <source>
        <dbReference type="ARBA" id="ARBA00023015"/>
    </source>
</evidence>
<sequence>MQLTAKHSELIESIYDAGINPELWSDVVVMLNGFFGSRACGLISKDKISKSGSTHYYCGVDPRFIQLYADEYSQHDPLARLPRYGEVRNIPDLVNFDEYRRGRFYQEWLRPQGCADVANVVLEQASSPCPMLMTVIPGREMLDAKMRARMQLVVPHASRALMINRTIERKQQKAIALADVVDRLSAGVILLDAACNIVHSNPAAEAILDGDDALRSVNGRLLARSPDANAALRNAFRDEAEVVAAASADRNILLTSSDGSHHIARVIALPSLLREGSAGRACGAIGALFVWKAKLDARSCAGLIDRTFELTPAELKVLQSIVDVGGVPETADALGIAETTVKTHLHRVFAKTGTSRQADLVKLAAGFSNPLVH</sequence>
<dbReference type="RefSeq" id="WP_148771427.1">
    <property type="nucleotide sequence ID" value="NZ_VSSS01000013.1"/>
</dbReference>
<name>A0A5D3KNX6_9BRAD</name>
<dbReference type="SUPFAM" id="SSF46894">
    <property type="entry name" value="C-terminal effector domain of the bipartite response regulators"/>
    <property type="match status" value="1"/>
</dbReference>
<evidence type="ECO:0000256" key="3">
    <source>
        <dbReference type="ARBA" id="ARBA00023163"/>
    </source>
</evidence>
<dbReference type="InterPro" id="IPR000792">
    <property type="entry name" value="Tscrpt_reg_LuxR_C"/>
</dbReference>
<dbReference type="CDD" id="cd06170">
    <property type="entry name" value="LuxR_C_like"/>
    <property type="match status" value="1"/>
</dbReference>
<keyword evidence="6" id="KW-1185">Reference proteome</keyword>
<dbReference type="PANTHER" id="PTHR44688:SF16">
    <property type="entry name" value="DNA-BINDING TRANSCRIPTIONAL ACTIVATOR DEVR_DOSR"/>
    <property type="match status" value="1"/>
</dbReference>
<dbReference type="EMBL" id="VSSS01000013">
    <property type="protein sequence ID" value="TYL98175.1"/>
    <property type="molecule type" value="Genomic_DNA"/>
</dbReference>
<feature type="domain" description="HTH luxR-type" evidence="4">
    <location>
        <begin position="303"/>
        <end position="368"/>
    </location>
</feature>
<dbReference type="InterPro" id="IPR016032">
    <property type="entry name" value="Sig_transdc_resp-reg_C-effctor"/>
</dbReference>
<keyword evidence="1" id="KW-0805">Transcription regulation</keyword>
<dbReference type="GO" id="GO:0006355">
    <property type="term" value="P:regulation of DNA-templated transcription"/>
    <property type="evidence" value="ECO:0007669"/>
    <property type="project" value="InterPro"/>
</dbReference>
<gene>
    <name evidence="5" type="ORF">FXB40_06780</name>
</gene>
<evidence type="ECO:0000313" key="6">
    <source>
        <dbReference type="Proteomes" id="UP000324758"/>
    </source>
</evidence>
<comment type="caution">
    <text evidence="5">The sequence shown here is derived from an EMBL/GenBank/DDBJ whole genome shotgun (WGS) entry which is preliminary data.</text>
</comment>
<dbReference type="PROSITE" id="PS50043">
    <property type="entry name" value="HTH_LUXR_2"/>
    <property type="match status" value="1"/>
</dbReference>
<proteinExistence type="predicted"/>
<organism evidence="5 6">
    <name type="scientific">Bradyrhizobium rifense</name>
    <dbReference type="NCBI Taxonomy" id="515499"/>
    <lineage>
        <taxon>Bacteria</taxon>
        <taxon>Pseudomonadati</taxon>
        <taxon>Pseudomonadota</taxon>
        <taxon>Alphaproteobacteria</taxon>
        <taxon>Hyphomicrobiales</taxon>
        <taxon>Nitrobacteraceae</taxon>
        <taxon>Bradyrhizobium</taxon>
    </lineage>
</organism>
<protein>
    <submittedName>
        <fullName evidence="5">Helix-turn-helix transcriptional regulator</fullName>
    </submittedName>
</protein>
<dbReference type="GO" id="GO:0003677">
    <property type="term" value="F:DNA binding"/>
    <property type="evidence" value="ECO:0007669"/>
    <property type="project" value="UniProtKB-KW"/>
</dbReference>
<dbReference type="Proteomes" id="UP000324758">
    <property type="component" value="Unassembled WGS sequence"/>
</dbReference>
<keyword evidence="2" id="KW-0238">DNA-binding</keyword>
<dbReference type="Pfam" id="PF00196">
    <property type="entry name" value="GerE"/>
    <property type="match status" value="1"/>
</dbReference>
<evidence type="ECO:0000259" key="4">
    <source>
        <dbReference type="PROSITE" id="PS50043"/>
    </source>
</evidence>
<evidence type="ECO:0000256" key="2">
    <source>
        <dbReference type="ARBA" id="ARBA00023125"/>
    </source>
</evidence>